<dbReference type="InterPro" id="IPR023296">
    <property type="entry name" value="Glyco_hydro_beta-prop_sf"/>
</dbReference>
<reference evidence="13" key="1">
    <citation type="journal article" date="2019" name="Int. J. Syst. Evol. Microbiol.">
        <title>The Global Catalogue of Microorganisms (GCM) 10K type strain sequencing project: providing services to taxonomists for standard genome sequencing and annotation.</title>
        <authorList>
            <consortium name="The Broad Institute Genomics Platform"/>
            <consortium name="The Broad Institute Genome Sequencing Center for Infectious Disease"/>
            <person name="Wu L."/>
            <person name="Ma J."/>
        </authorList>
    </citation>
    <scope>NUCLEOTIDE SEQUENCE [LARGE SCALE GENOMIC DNA]</scope>
    <source>
        <strain evidence="13">WYCCWR 12678</strain>
    </source>
</reference>
<proteinExistence type="inferred from homology"/>
<evidence type="ECO:0000256" key="4">
    <source>
        <dbReference type="ARBA" id="ARBA00019623"/>
    </source>
</evidence>
<dbReference type="PANTHER" id="PTHR43101">
    <property type="entry name" value="BETA-FRUCTOSIDASE"/>
    <property type="match status" value="1"/>
</dbReference>
<evidence type="ECO:0000256" key="1">
    <source>
        <dbReference type="ARBA" id="ARBA00004914"/>
    </source>
</evidence>
<dbReference type="InterPro" id="IPR013148">
    <property type="entry name" value="Glyco_hydro_32_N"/>
</dbReference>
<gene>
    <name evidence="12" type="ORF">ACFO8Q_02090</name>
</gene>
<organism evidence="12 13">
    <name type="scientific">Effusibacillus consociatus</name>
    <dbReference type="NCBI Taxonomy" id="1117041"/>
    <lineage>
        <taxon>Bacteria</taxon>
        <taxon>Bacillati</taxon>
        <taxon>Bacillota</taxon>
        <taxon>Bacilli</taxon>
        <taxon>Bacillales</taxon>
        <taxon>Alicyclobacillaceae</taxon>
        <taxon>Effusibacillus</taxon>
    </lineage>
</organism>
<comment type="pathway">
    <text evidence="1 9">Glycan biosynthesis; sucrose metabolism.</text>
</comment>
<dbReference type="InterPro" id="IPR013320">
    <property type="entry name" value="ConA-like_dom_sf"/>
</dbReference>
<dbReference type="NCBIfam" id="TIGR01322">
    <property type="entry name" value="scrB_fam"/>
    <property type="match status" value="1"/>
</dbReference>
<protein>
    <recommendedName>
        <fullName evidence="4 8">Sucrose-6-phosphate hydrolase</fullName>
        <ecNumber evidence="3 8">3.2.1.26</ecNumber>
    </recommendedName>
    <alternativeName>
        <fullName evidence="7 9">Invertase</fullName>
    </alternativeName>
</protein>
<comment type="similarity">
    <text evidence="2 8">Belongs to the glycosyl hydrolase 32 family.</text>
</comment>
<evidence type="ECO:0000256" key="3">
    <source>
        <dbReference type="ARBA" id="ARBA00012758"/>
    </source>
</evidence>
<evidence type="ECO:0000256" key="2">
    <source>
        <dbReference type="ARBA" id="ARBA00009902"/>
    </source>
</evidence>
<name>A0ABV9Q0K7_9BACL</name>
<dbReference type="RefSeq" id="WP_380023937.1">
    <property type="nucleotide sequence ID" value="NZ_JBHSHC010000014.1"/>
</dbReference>
<keyword evidence="5 8" id="KW-0378">Hydrolase</keyword>
<keyword evidence="6 8" id="KW-0326">Glycosidase</keyword>
<comment type="catalytic activity">
    <reaction evidence="8">
        <text>Hydrolysis of terminal non-reducing beta-D-fructofuranoside residues in beta-D-fructofuranosides.</text>
        <dbReference type="EC" id="3.2.1.26"/>
    </reaction>
</comment>
<dbReference type="CDD" id="cd08996">
    <property type="entry name" value="GH32_FFase"/>
    <property type="match status" value="1"/>
</dbReference>
<comment type="subcellular location">
    <subcellularLocation>
        <location evidence="9">Cytoplasm</location>
    </subcellularLocation>
</comment>
<dbReference type="Proteomes" id="UP001596002">
    <property type="component" value="Unassembled WGS sequence"/>
</dbReference>
<evidence type="ECO:0000256" key="7">
    <source>
        <dbReference type="ARBA" id="ARBA00033367"/>
    </source>
</evidence>
<dbReference type="InterPro" id="IPR006232">
    <property type="entry name" value="Suc6P_hydrolase"/>
</dbReference>
<dbReference type="InterPro" id="IPR051214">
    <property type="entry name" value="GH32_Enzymes"/>
</dbReference>
<dbReference type="PANTHER" id="PTHR43101:SF1">
    <property type="entry name" value="BETA-FRUCTOSIDASE"/>
    <property type="match status" value="1"/>
</dbReference>
<sequence length="495" mass="56667">MDKQQILIKKAQECIDGIKEEVSLNHWRLQYHISAPAGWINDPNGFCYFNGQYHLFYQHHPYSPQWGPMHWGHVRSQDLVFWEHLPIALAPSEEYDRDGCFSGSAIEKDGKLYLMYTGNRWTGENHDTDLEQSQCLAVSEDGGVFAKLKENPVIANPPAGDIHPNHCRDPKVWKHQNSYYAVLGSKTMGNEGQVLLYRSDDLIHWDFVNVMARGEGNFGYMWECPDFFHLGGQDVLVMSPQGMTPEGNLYHNLHQSGYVLGQLNYETGTFSHQEFRMLDYGFDFYAPQTMIDEQGRRILIAWMDMWESKMPTQQYQWAGAMTLPRLVTLKDNQLFCTPVPELEKLREEEVSYSTLTIQGVQSLAEVSGDCIELQMEVDAKDALVFGLKLRVDDRAKQETVLAYDKNEKVLMLDRNQSGAGPGGIRKATVDLIDNRLKLHIFIDKSSIEIFVNDGEKVMTARVYPSKEAVNIYFFSDGPLNIVQLKKWNLKKSITG</sequence>
<dbReference type="Gene3D" id="2.115.10.20">
    <property type="entry name" value="Glycosyl hydrolase domain, family 43"/>
    <property type="match status" value="1"/>
</dbReference>
<dbReference type="SMART" id="SM00640">
    <property type="entry name" value="Glyco_32"/>
    <property type="match status" value="1"/>
</dbReference>
<evidence type="ECO:0000256" key="5">
    <source>
        <dbReference type="ARBA" id="ARBA00022801"/>
    </source>
</evidence>
<accession>A0ABV9Q0K7</accession>
<dbReference type="Gene3D" id="2.60.120.560">
    <property type="entry name" value="Exo-inulinase, domain 1"/>
    <property type="match status" value="1"/>
</dbReference>
<dbReference type="EC" id="3.2.1.26" evidence="3 8"/>
<keyword evidence="9" id="KW-0119">Carbohydrate metabolism</keyword>
<feature type="domain" description="Glycosyl hydrolase family 32 C-terminal" evidence="11">
    <location>
        <begin position="341"/>
        <end position="487"/>
    </location>
</feature>
<evidence type="ECO:0000256" key="6">
    <source>
        <dbReference type="ARBA" id="ARBA00023295"/>
    </source>
</evidence>
<keyword evidence="9" id="KW-0963">Cytoplasm</keyword>
<comment type="function">
    <text evidence="9">Enables the bacterium to metabolize sucrose as a sole carbon source.</text>
</comment>
<dbReference type="EMBL" id="JBHSHC010000014">
    <property type="protein sequence ID" value="MFC4766190.1"/>
    <property type="molecule type" value="Genomic_DNA"/>
</dbReference>
<evidence type="ECO:0000313" key="13">
    <source>
        <dbReference type="Proteomes" id="UP001596002"/>
    </source>
</evidence>
<evidence type="ECO:0000256" key="9">
    <source>
        <dbReference type="RuleBase" id="RU365015"/>
    </source>
</evidence>
<keyword evidence="13" id="KW-1185">Reference proteome</keyword>
<dbReference type="SUPFAM" id="SSF49899">
    <property type="entry name" value="Concanavalin A-like lectins/glucanases"/>
    <property type="match status" value="1"/>
</dbReference>
<dbReference type="SUPFAM" id="SSF75005">
    <property type="entry name" value="Arabinanase/levansucrase/invertase"/>
    <property type="match status" value="1"/>
</dbReference>
<evidence type="ECO:0000313" key="12">
    <source>
        <dbReference type="EMBL" id="MFC4766190.1"/>
    </source>
</evidence>
<dbReference type="Pfam" id="PF08244">
    <property type="entry name" value="Glyco_hydro_32C"/>
    <property type="match status" value="1"/>
</dbReference>
<comment type="caution">
    <text evidence="12">The sequence shown here is derived from an EMBL/GenBank/DDBJ whole genome shotgun (WGS) entry which is preliminary data.</text>
</comment>
<evidence type="ECO:0000256" key="8">
    <source>
        <dbReference type="RuleBase" id="RU362110"/>
    </source>
</evidence>
<dbReference type="InterPro" id="IPR013189">
    <property type="entry name" value="Glyco_hydro_32_C"/>
</dbReference>
<evidence type="ECO:0000259" key="11">
    <source>
        <dbReference type="Pfam" id="PF08244"/>
    </source>
</evidence>
<evidence type="ECO:0000259" key="10">
    <source>
        <dbReference type="Pfam" id="PF00251"/>
    </source>
</evidence>
<dbReference type="InterPro" id="IPR001362">
    <property type="entry name" value="Glyco_hydro_32"/>
</dbReference>
<dbReference type="GO" id="GO:0016787">
    <property type="term" value="F:hydrolase activity"/>
    <property type="evidence" value="ECO:0007669"/>
    <property type="project" value="UniProtKB-KW"/>
</dbReference>
<dbReference type="Pfam" id="PF00251">
    <property type="entry name" value="Glyco_hydro_32N"/>
    <property type="match status" value="1"/>
</dbReference>
<feature type="domain" description="Glycosyl hydrolase family 32 N-terminal" evidence="10">
    <location>
        <begin position="32"/>
        <end position="338"/>
    </location>
</feature>